<feature type="DNA-binding region" description="H-T-H motif" evidence="2">
    <location>
        <begin position="33"/>
        <end position="52"/>
    </location>
</feature>
<dbReference type="Pfam" id="PF00440">
    <property type="entry name" value="TetR_N"/>
    <property type="match status" value="1"/>
</dbReference>
<gene>
    <name evidence="4" type="ORF">B7R76_06790</name>
</gene>
<name>A0A2J8AZT6_9FIRM</name>
<dbReference type="SUPFAM" id="SSF46689">
    <property type="entry name" value="Homeodomain-like"/>
    <property type="match status" value="1"/>
</dbReference>
<dbReference type="AlphaFoldDB" id="A0A2J8AZT6"/>
<dbReference type="InterPro" id="IPR050624">
    <property type="entry name" value="HTH-type_Tx_Regulator"/>
</dbReference>
<sequence>MVRNKRLSSEERKKSIKEAAARVFVAKGFAHTTMEDLIRESGLSKGGFYHYYKSTTDVIYDMMLDGIAYRKTVIKNSLPPGKAAETDFFAEEITKKVSDTTILSSVYVEFLLAKKRNVKLEEIYGQLERIAIDSFATIGAGWLELKITAEREKFLSFFINSMILGVNILNGAKTVNENHDLIRTMIRMILFP</sequence>
<dbReference type="RefSeq" id="WP_034575377.1">
    <property type="nucleotide sequence ID" value="NZ_NBZD01000004.1"/>
</dbReference>
<dbReference type="PANTHER" id="PTHR43479:SF11">
    <property type="entry name" value="ACREF_ENVCD OPERON REPRESSOR-RELATED"/>
    <property type="match status" value="1"/>
</dbReference>
<organism evidence="4 5">
    <name type="scientific">Mageeibacillus indolicus</name>
    <dbReference type="NCBI Taxonomy" id="884684"/>
    <lineage>
        <taxon>Bacteria</taxon>
        <taxon>Bacillati</taxon>
        <taxon>Bacillota</taxon>
        <taxon>Clostridia</taxon>
        <taxon>Eubacteriales</taxon>
        <taxon>Oscillospiraceae</taxon>
        <taxon>Mageeibacillus</taxon>
    </lineage>
</organism>
<evidence type="ECO:0000313" key="4">
    <source>
        <dbReference type="EMBL" id="PNH18036.1"/>
    </source>
</evidence>
<dbReference type="Gene3D" id="1.10.357.10">
    <property type="entry name" value="Tetracycline Repressor, domain 2"/>
    <property type="match status" value="1"/>
</dbReference>
<dbReference type="PANTHER" id="PTHR43479">
    <property type="entry name" value="ACREF/ENVCD OPERON REPRESSOR-RELATED"/>
    <property type="match status" value="1"/>
</dbReference>
<dbReference type="EMBL" id="NBZD01000004">
    <property type="protein sequence ID" value="PNH18036.1"/>
    <property type="molecule type" value="Genomic_DNA"/>
</dbReference>
<evidence type="ECO:0000313" key="5">
    <source>
        <dbReference type="Proteomes" id="UP000236394"/>
    </source>
</evidence>
<evidence type="ECO:0000256" key="1">
    <source>
        <dbReference type="ARBA" id="ARBA00023125"/>
    </source>
</evidence>
<feature type="domain" description="HTH tetR-type" evidence="3">
    <location>
        <begin position="10"/>
        <end position="70"/>
    </location>
</feature>
<comment type="caution">
    <text evidence="4">The sequence shown here is derived from an EMBL/GenBank/DDBJ whole genome shotgun (WGS) entry which is preliminary data.</text>
</comment>
<evidence type="ECO:0000256" key="2">
    <source>
        <dbReference type="PROSITE-ProRule" id="PRU00335"/>
    </source>
</evidence>
<dbReference type="InterPro" id="IPR009057">
    <property type="entry name" value="Homeodomain-like_sf"/>
</dbReference>
<protein>
    <submittedName>
        <fullName evidence="4">TetR family transcriptional regulator</fullName>
    </submittedName>
</protein>
<dbReference type="InterPro" id="IPR001647">
    <property type="entry name" value="HTH_TetR"/>
</dbReference>
<evidence type="ECO:0000259" key="3">
    <source>
        <dbReference type="PROSITE" id="PS50977"/>
    </source>
</evidence>
<dbReference type="GO" id="GO:0003677">
    <property type="term" value="F:DNA binding"/>
    <property type="evidence" value="ECO:0007669"/>
    <property type="project" value="UniProtKB-UniRule"/>
</dbReference>
<accession>A0A2J8AZT6</accession>
<keyword evidence="1 2" id="KW-0238">DNA-binding</keyword>
<dbReference type="PRINTS" id="PR00455">
    <property type="entry name" value="HTHTETR"/>
</dbReference>
<dbReference type="Proteomes" id="UP000236394">
    <property type="component" value="Unassembled WGS sequence"/>
</dbReference>
<dbReference type="PROSITE" id="PS50977">
    <property type="entry name" value="HTH_TETR_2"/>
    <property type="match status" value="1"/>
</dbReference>
<proteinExistence type="predicted"/>
<reference evidence="5" key="1">
    <citation type="submission" date="2017-04" db="EMBL/GenBank/DDBJ databases">
        <authorList>
            <person name="Bumgarner R.E."/>
            <person name="Fredricks D.N."/>
            <person name="Srinivasan S."/>
        </authorList>
    </citation>
    <scope>NUCLEOTIDE SEQUENCE [LARGE SCALE GENOMIC DNA]</scope>
    <source>
        <strain evidence="5">KA00405</strain>
    </source>
</reference>